<organism evidence="9 10">
    <name type="scientific">Paramarasmius palmivorus</name>
    <dbReference type="NCBI Taxonomy" id="297713"/>
    <lineage>
        <taxon>Eukaryota</taxon>
        <taxon>Fungi</taxon>
        <taxon>Dikarya</taxon>
        <taxon>Basidiomycota</taxon>
        <taxon>Agaricomycotina</taxon>
        <taxon>Agaricomycetes</taxon>
        <taxon>Agaricomycetidae</taxon>
        <taxon>Agaricales</taxon>
        <taxon>Marasmiineae</taxon>
        <taxon>Marasmiaceae</taxon>
        <taxon>Paramarasmius</taxon>
    </lineage>
</organism>
<dbReference type="InterPro" id="IPR045242">
    <property type="entry name" value="Syntaxin"/>
</dbReference>
<evidence type="ECO:0000313" key="9">
    <source>
        <dbReference type="EMBL" id="KAK7034637.1"/>
    </source>
</evidence>
<keyword evidence="10" id="KW-1185">Reference proteome</keyword>
<evidence type="ECO:0000256" key="3">
    <source>
        <dbReference type="ARBA" id="ARBA00022692"/>
    </source>
</evidence>
<dbReference type="SMART" id="SM00503">
    <property type="entry name" value="SynN"/>
    <property type="match status" value="1"/>
</dbReference>
<dbReference type="Proteomes" id="UP001383192">
    <property type="component" value="Unassembled WGS sequence"/>
</dbReference>
<keyword evidence="3 7" id="KW-0812">Transmembrane</keyword>
<protein>
    <recommendedName>
        <fullName evidence="8">t-SNARE coiled-coil homology domain-containing protein</fullName>
    </recommendedName>
</protein>
<dbReference type="CDD" id="cd15849">
    <property type="entry name" value="SNARE_Sso1"/>
    <property type="match status" value="1"/>
</dbReference>
<dbReference type="GO" id="GO:0048278">
    <property type="term" value="P:vesicle docking"/>
    <property type="evidence" value="ECO:0007669"/>
    <property type="project" value="TreeGrafter"/>
</dbReference>
<dbReference type="GO" id="GO:0031201">
    <property type="term" value="C:SNARE complex"/>
    <property type="evidence" value="ECO:0007669"/>
    <property type="project" value="TreeGrafter"/>
</dbReference>
<feature type="transmembrane region" description="Helical" evidence="7">
    <location>
        <begin position="280"/>
        <end position="303"/>
    </location>
</feature>
<evidence type="ECO:0000256" key="6">
    <source>
        <dbReference type="SAM" id="MobiDB-lite"/>
    </source>
</evidence>
<dbReference type="Pfam" id="PF00804">
    <property type="entry name" value="Syntaxin"/>
    <property type="match status" value="1"/>
</dbReference>
<dbReference type="PANTHER" id="PTHR19957:SF307">
    <property type="entry name" value="PROTEIN SSO1-RELATED"/>
    <property type="match status" value="1"/>
</dbReference>
<evidence type="ECO:0000313" key="10">
    <source>
        <dbReference type="Proteomes" id="UP001383192"/>
    </source>
</evidence>
<feature type="domain" description="T-SNARE coiled-coil homology" evidence="8">
    <location>
        <begin position="206"/>
        <end position="268"/>
    </location>
</feature>
<dbReference type="GO" id="GO:0006906">
    <property type="term" value="P:vesicle fusion"/>
    <property type="evidence" value="ECO:0007669"/>
    <property type="project" value="TreeGrafter"/>
</dbReference>
<dbReference type="GO" id="GO:0006887">
    <property type="term" value="P:exocytosis"/>
    <property type="evidence" value="ECO:0007669"/>
    <property type="project" value="TreeGrafter"/>
</dbReference>
<dbReference type="Gene3D" id="1.20.58.70">
    <property type="match status" value="1"/>
</dbReference>
<evidence type="ECO:0000256" key="7">
    <source>
        <dbReference type="SAM" id="Phobius"/>
    </source>
</evidence>
<dbReference type="EMBL" id="JAYKXP010000056">
    <property type="protein sequence ID" value="KAK7034637.1"/>
    <property type="molecule type" value="Genomic_DNA"/>
</dbReference>
<dbReference type="GO" id="GO:0005886">
    <property type="term" value="C:plasma membrane"/>
    <property type="evidence" value="ECO:0007669"/>
    <property type="project" value="TreeGrafter"/>
</dbReference>
<keyword evidence="5 7" id="KW-0472">Membrane</keyword>
<dbReference type="InterPro" id="IPR010989">
    <property type="entry name" value="SNARE"/>
</dbReference>
<gene>
    <name evidence="9" type="ORF">VNI00_012279</name>
</gene>
<dbReference type="GO" id="GO:0000149">
    <property type="term" value="F:SNARE binding"/>
    <property type="evidence" value="ECO:0007669"/>
    <property type="project" value="TreeGrafter"/>
</dbReference>
<evidence type="ECO:0000256" key="2">
    <source>
        <dbReference type="ARBA" id="ARBA00009063"/>
    </source>
</evidence>
<dbReference type="GO" id="GO:0005484">
    <property type="term" value="F:SNAP receptor activity"/>
    <property type="evidence" value="ECO:0007669"/>
    <property type="project" value="TreeGrafter"/>
</dbReference>
<comment type="similarity">
    <text evidence="2">Belongs to the syntaxin family.</text>
</comment>
<reference evidence="9 10" key="1">
    <citation type="submission" date="2024-01" db="EMBL/GenBank/DDBJ databases">
        <title>A draft genome for a cacao thread blight-causing isolate of Paramarasmius palmivorus.</title>
        <authorList>
            <person name="Baruah I.K."/>
            <person name="Bukari Y."/>
            <person name="Amoako-Attah I."/>
            <person name="Meinhardt L.W."/>
            <person name="Bailey B.A."/>
            <person name="Cohen S.P."/>
        </authorList>
    </citation>
    <scope>NUCLEOTIDE SEQUENCE [LARGE SCALE GENOMIC DNA]</scope>
    <source>
        <strain evidence="9 10">GH-12</strain>
    </source>
</reference>
<dbReference type="AlphaFoldDB" id="A0AAW0C8D3"/>
<evidence type="ECO:0000256" key="4">
    <source>
        <dbReference type="ARBA" id="ARBA00022989"/>
    </source>
</evidence>
<name>A0AAW0C8D3_9AGAR</name>
<dbReference type="SMART" id="SM00397">
    <property type="entry name" value="t_SNARE"/>
    <property type="match status" value="1"/>
</dbReference>
<dbReference type="GO" id="GO:0012505">
    <property type="term" value="C:endomembrane system"/>
    <property type="evidence" value="ECO:0007669"/>
    <property type="project" value="TreeGrafter"/>
</dbReference>
<dbReference type="GO" id="GO:0006886">
    <property type="term" value="P:intracellular protein transport"/>
    <property type="evidence" value="ECO:0007669"/>
    <property type="project" value="TreeGrafter"/>
</dbReference>
<sequence length="306" mass="34220">MAQDRLAASRAQRRGESGHEMSTFNGNGTGTGASSTQQFLSEITTLQTSISQLTSNIRTIQSLHVQSINSTSTSSSTAVAKTLDSTVEDTRSLCTRIKNQIETLGNETKDLGLKGKVTQQEGEMRMNRLAHVRSKFIEVLQEYQHVEQDHRAKVRERAERQFRMVKPEATPEEVKQAIESDSGDQLIRQALLNVDSSRYADSRGAYSEVQSRHEEIKKLEKSMAEVAVLMNDMATLTQQQDYTFTAVENKALDIEADTRKGVEHTEKAVDIARAIRKKKWICFGIFMFIIAVIAIVLGVYFGAVKN</sequence>
<dbReference type="SUPFAM" id="SSF47661">
    <property type="entry name" value="t-snare proteins"/>
    <property type="match status" value="1"/>
</dbReference>
<comment type="subcellular location">
    <subcellularLocation>
        <location evidence="1">Membrane</location>
        <topology evidence="1">Single-pass type IV membrane protein</topology>
    </subcellularLocation>
</comment>
<comment type="caution">
    <text evidence="9">The sequence shown here is derived from an EMBL/GenBank/DDBJ whole genome shotgun (WGS) entry which is preliminary data.</text>
</comment>
<dbReference type="PROSITE" id="PS50192">
    <property type="entry name" value="T_SNARE"/>
    <property type="match status" value="1"/>
</dbReference>
<evidence type="ECO:0000256" key="5">
    <source>
        <dbReference type="ARBA" id="ARBA00023136"/>
    </source>
</evidence>
<dbReference type="InterPro" id="IPR006011">
    <property type="entry name" value="Syntaxin_N"/>
</dbReference>
<evidence type="ECO:0000259" key="8">
    <source>
        <dbReference type="PROSITE" id="PS50192"/>
    </source>
</evidence>
<feature type="region of interest" description="Disordered" evidence="6">
    <location>
        <begin position="1"/>
        <end position="35"/>
    </location>
</feature>
<dbReference type="PANTHER" id="PTHR19957">
    <property type="entry name" value="SYNTAXIN"/>
    <property type="match status" value="1"/>
</dbReference>
<proteinExistence type="inferred from homology"/>
<evidence type="ECO:0000256" key="1">
    <source>
        <dbReference type="ARBA" id="ARBA00004211"/>
    </source>
</evidence>
<dbReference type="InterPro" id="IPR000727">
    <property type="entry name" value="T_SNARE_dom"/>
</dbReference>
<keyword evidence="4 7" id="KW-1133">Transmembrane helix</keyword>
<accession>A0AAW0C8D3</accession>